<protein>
    <submittedName>
        <fullName evidence="1">Uncharacterized protein</fullName>
    </submittedName>
</protein>
<evidence type="ECO:0000313" key="1">
    <source>
        <dbReference type="EMBL" id="TKR64991.1"/>
    </source>
</evidence>
<keyword evidence="2" id="KW-1185">Reference proteome</keyword>
<accession>A0A4U5M7T4</accession>
<reference evidence="1 2" key="1">
    <citation type="journal article" date="2015" name="Genome Biol.">
        <title>Comparative genomics of Steinernema reveals deeply conserved gene regulatory networks.</title>
        <authorList>
            <person name="Dillman A.R."/>
            <person name="Macchietto M."/>
            <person name="Porter C.F."/>
            <person name="Rogers A."/>
            <person name="Williams B."/>
            <person name="Antoshechkin I."/>
            <person name="Lee M.M."/>
            <person name="Goodwin Z."/>
            <person name="Lu X."/>
            <person name="Lewis E.E."/>
            <person name="Goodrich-Blair H."/>
            <person name="Stock S.P."/>
            <person name="Adams B.J."/>
            <person name="Sternberg P.W."/>
            <person name="Mortazavi A."/>
        </authorList>
    </citation>
    <scope>NUCLEOTIDE SEQUENCE [LARGE SCALE GENOMIC DNA]</scope>
    <source>
        <strain evidence="1 2">ALL</strain>
    </source>
</reference>
<proteinExistence type="predicted"/>
<dbReference type="OrthoDB" id="5800475at2759"/>
<dbReference type="EMBL" id="AZBU02000009">
    <property type="protein sequence ID" value="TKR64991.1"/>
    <property type="molecule type" value="Genomic_DNA"/>
</dbReference>
<reference evidence="1 2" key="2">
    <citation type="journal article" date="2019" name="G3 (Bethesda)">
        <title>Hybrid Assembly of the Genome of the Entomopathogenic Nematode Steinernema carpocapsae Identifies the X-Chromosome.</title>
        <authorList>
            <person name="Serra L."/>
            <person name="Macchietto M."/>
            <person name="Macias-Munoz A."/>
            <person name="McGill C.J."/>
            <person name="Rodriguez I.M."/>
            <person name="Rodriguez B."/>
            <person name="Murad R."/>
            <person name="Mortazavi A."/>
        </authorList>
    </citation>
    <scope>NUCLEOTIDE SEQUENCE [LARGE SCALE GENOMIC DNA]</scope>
    <source>
        <strain evidence="1 2">ALL</strain>
    </source>
</reference>
<gene>
    <name evidence="1" type="ORF">L596_025455</name>
</gene>
<sequence length="373" mass="42830">MLQIATDDRFNAYKLNKIGFHKSRLYVAPKRGDRLEIWNVDCAAKGEREWTQIVGVNFDELLLAYHALDDVNEFIYVLTVGVHENGNEVPCIALFQIAIPSGVYEVFRLDPDSGPEFEDNVFLDNVVLGSSKGILFLYDKTVVMGTIPFWQVMLNEISLEFGLKGHFVEDIESEPRCTRFPLVLDGSRKLIVKITAENSVFVFDQSVDKWIQCDWSDDSDLFLAELRNSRGLSETFGRLGHRIGAVESPLSFSVDGNLCVAKVLDCGVHVFYRFIVDIMTRTYRFVFMKSIKLDSNLNKRFYMLCSLPKMIFINPQQVAVYDIDPASLEQLAFLRIQRQYRINPETNELREKLSLDEIKQIMCEANKKTIKSE</sequence>
<organism evidence="1 2">
    <name type="scientific">Steinernema carpocapsae</name>
    <name type="common">Entomopathogenic nematode</name>
    <dbReference type="NCBI Taxonomy" id="34508"/>
    <lineage>
        <taxon>Eukaryota</taxon>
        <taxon>Metazoa</taxon>
        <taxon>Ecdysozoa</taxon>
        <taxon>Nematoda</taxon>
        <taxon>Chromadorea</taxon>
        <taxon>Rhabditida</taxon>
        <taxon>Tylenchina</taxon>
        <taxon>Panagrolaimomorpha</taxon>
        <taxon>Strongyloidoidea</taxon>
        <taxon>Steinernematidae</taxon>
        <taxon>Steinernema</taxon>
    </lineage>
</organism>
<dbReference type="Proteomes" id="UP000298663">
    <property type="component" value="Unassembled WGS sequence"/>
</dbReference>
<evidence type="ECO:0000313" key="2">
    <source>
        <dbReference type="Proteomes" id="UP000298663"/>
    </source>
</evidence>
<name>A0A4U5M7T4_STECR</name>
<comment type="caution">
    <text evidence="1">The sequence shown here is derived from an EMBL/GenBank/DDBJ whole genome shotgun (WGS) entry which is preliminary data.</text>
</comment>
<dbReference type="AlphaFoldDB" id="A0A4U5M7T4"/>
<dbReference type="STRING" id="34508.A0A4U5M7T4"/>